<protein>
    <submittedName>
        <fullName evidence="5">ATP-binding protein</fullName>
    </submittedName>
</protein>
<dbReference type="Gene3D" id="3.40.50.300">
    <property type="entry name" value="P-loop containing nucleotide triphosphate hydrolases"/>
    <property type="match status" value="1"/>
</dbReference>
<gene>
    <name evidence="5" type="ORF">E7512_00075</name>
</gene>
<proteinExistence type="inferred from homology"/>
<accession>A0A928KP26</accession>
<comment type="caution">
    <text evidence="5">The sequence shown here is derived from an EMBL/GenBank/DDBJ whole genome shotgun (WGS) entry which is preliminary data.</text>
</comment>
<dbReference type="PANTHER" id="PTHR32039">
    <property type="entry name" value="MAGNESIUM-CHELATASE SUBUNIT CHLI"/>
    <property type="match status" value="1"/>
</dbReference>
<dbReference type="InterPro" id="IPR014721">
    <property type="entry name" value="Ribsml_uS5_D2-typ_fold_subgr"/>
</dbReference>
<dbReference type="InterPro" id="IPR003593">
    <property type="entry name" value="AAA+_ATPase"/>
</dbReference>
<dbReference type="GO" id="GO:0005524">
    <property type="term" value="F:ATP binding"/>
    <property type="evidence" value="ECO:0007669"/>
    <property type="project" value="UniProtKB-KW"/>
</dbReference>
<comment type="similarity">
    <text evidence="1">Belongs to the Mg-chelatase subunits D/I family. ComM subfamily.</text>
</comment>
<dbReference type="SMART" id="SM00382">
    <property type="entry name" value="AAA"/>
    <property type="match status" value="1"/>
</dbReference>
<name>A0A928KP26_9FIRM</name>
<keyword evidence="3 5" id="KW-0067">ATP-binding</keyword>
<feature type="domain" description="AAA+ ATPase" evidence="4">
    <location>
        <begin position="211"/>
        <end position="394"/>
    </location>
</feature>
<dbReference type="InterPro" id="IPR000523">
    <property type="entry name" value="Mg_chelatse_chII-like_cat_dom"/>
</dbReference>
<dbReference type="InterPro" id="IPR004482">
    <property type="entry name" value="Mg_chelat-rel"/>
</dbReference>
<dbReference type="Pfam" id="PF13541">
    <property type="entry name" value="ChlI"/>
    <property type="match status" value="1"/>
</dbReference>
<evidence type="ECO:0000313" key="5">
    <source>
        <dbReference type="EMBL" id="MBE6831980.1"/>
    </source>
</evidence>
<dbReference type="PRINTS" id="PR01657">
    <property type="entry name" value="MCMFAMILY"/>
</dbReference>
<dbReference type="PANTHER" id="PTHR32039:SF7">
    <property type="entry name" value="COMPETENCE PROTEIN COMM"/>
    <property type="match status" value="1"/>
</dbReference>
<dbReference type="SUPFAM" id="SSF52540">
    <property type="entry name" value="P-loop containing nucleoside triphosphate hydrolases"/>
    <property type="match status" value="1"/>
</dbReference>
<dbReference type="NCBIfam" id="TIGR00368">
    <property type="entry name" value="YifB family Mg chelatase-like AAA ATPase"/>
    <property type="match status" value="1"/>
</dbReference>
<organism evidence="5 6">
    <name type="scientific">Faecalispora sporosphaeroides</name>
    <dbReference type="NCBI Taxonomy" id="1549"/>
    <lineage>
        <taxon>Bacteria</taxon>
        <taxon>Bacillati</taxon>
        <taxon>Bacillota</taxon>
        <taxon>Clostridia</taxon>
        <taxon>Eubacteriales</taxon>
        <taxon>Oscillospiraceae</taxon>
        <taxon>Faecalispora</taxon>
    </lineage>
</organism>
<dbReference type="Gene3D" id="3.30.230.10">
    <property type="match status" value="1"/>
</dbReference>
<keyword evidence="2" id="KW-0547">Nucleotide-binding</keyword>
<dbReference type="Pfam" id="PF01078">
    <property type="entry name" value="Mg_chelatase"/>
    <property type="match status" value="1"/>
</dbReference>
<dbReference type="InterPro" id="IPR025158">
    <property type="entry name" value="Mg_chelat-rel_C"/>
</dbReference>
<sequence length="510" mass="54870">MVSFLHSLGLHGMNAFMVKVEADLSNGLPSFEVVGLPDAAVKESRDRVRAALKNCGFTYPVSKITVNLAPADKRKEGPIYDLPVLAALLYASGQLEGNMEHSAMVGELSLSGEVRPVKGILPMALAAKQAGITDFFVPAENAPEGAVVEGLRVYPVADIRSLVMHLTGRRPISPCVSDPFSGRSAALPLPDFSEVRGQEAAKRALEIAASGSHNVLLIGPPGSGKSMLAKRVPSILPDMTLEEAITTTQIYSVAGTLPGGSTLMWERPFRAPHHTISPAGLSGGGSVVRPGEISLAHNGVLFLDELPEFHRDTMEILRQPLEDGTVTISRVSGSVTYPSSIMLVAAMNPCPCGYFGHPTRACVCSPGAVDRYLGKISGPLLDRLDLHVEVPPVEFDVLSSSDKAESSAKIRERVNAARERQNRRFRGTGITCNARITPDLLHEVCRLSPGAQTLLKTAFERMGLSARAFDRVLKISRTIADLDDCDTIEPRHAAEAVQYRALDRKYWSAP</sequence>
<dbReference type="InterPro" id="IPR001208">
    <property type="entry name" value="MCM_dom"/>
</dbReference>
<dbReference type="SUPFAM" id="SSF54211">
    <property type="entry name" value="Ribosomal protein S5 domain 2-like"/>
    <property type="match status" value="1"/>
</dbReference>
<dbReference type="GO" id="GO:0003677">
    <property type="term" value="F:DNA binding"/>
    <property type="evidence" value="ECO:0007669"/>
    <property type="project" value="InterPro"/>
</dbReference>
<dbReference type="InterPro" id="IPR020568">
    <property type="entry name" value="Ribosomal_Su5_D2-typ_SF"/>
</dbReference>
<evidence type="ECO:0000256" key="2">
    <source>
        <dbReference type="ARBA" id="ARBA00022741"/>
    </source>
</evidence>
<evidence type="ECO:0000259" key="4">
    <source>
        <dbReference type="SMART" id="SM00382"/>
    </source>
</evidence>
<dbReference type="Proteomes" id="UP000754750">
    <property type="component" value="Unassembled WGS sequence"/>
</dbReference>
<dbReference type="Pfam" id="PF13335">
    <property type="entry name" value="Mg_chelatase_C"/>
    <property type="match status" value="1"/>
</dbReference>
<dbReference type="RefSeq" id="WP_027103929.1">
    <property type="nucleotide sequence ID" value="NZ_JBKWRC010000001.1"/>
</dbReference>
<reference evidence="5" key="1">
    <citation type="submission" date="2019-04" db="EMBL/GenBank/DDBJ databases">
        <title>Evolution of Biomass-Degrading Anaerobic Consortia Revealed by Metagenomics.</title>
        <authorList>
            <person name="Peng X."/>
        </authorList>
    </citation>
    <scope>NUCLEOTIDE SEQUENCE</scope>
    <source>
        <strain evidence="5">SIG551</strain>
    </source>
</reference>
<evidence type="ECO:0000256" key="3">
    <source>
        <dbReference type="ARBA" id="ARBA00022840"/>
    </source>
</evidence>
<dbReference type="InterPro" id="IPR045006">
    <property type="entry name" value="CHLI-like"/>
</dbReference>
<evidence type="ECO:0000256" key="1">
    <source>
        <dbReference type="ARBA" id="ARBA00006354"/>
    </source>
</evidence>
<dbReference type="InterPro" id="IPR027417">
    <property type="entry name" value="P-loop_NTPase"/>
</dbReference>
<dbReference type="AlphaFoldDB" id="A0A928KP26"/>
<dbReference type="EMBL" id="SVNY01000001">
    <property type="protein sequence ID" value="MBE6831980.1"/>
    <property type="molecule type" value="Genomic_DNA"/>
</dbReference>
<evidence type="ECO:0000313" key="6">
    <source>
        <dbReference type="Proteomes" id="UP000754750"/>
    </source>
</evidence>